<sequence>MTSILNPVLLVISTESSPISGAKSTVITLTSSSSSLAVVFDTITQILPIEKGALLNQCGR</sequence>
<proteinExistence type="predicted"/>
<name>A0A7K1SMJ0_9BACT</name>
<organism evidence="1 2">
    <name type="scientific">Spirosoma arboris</name>
    <dbReference type="NCBI Taxonomy" id="2682092"/>
    <lineage>
        <taxon>Bacteria</taxon>
        <taxon>Pseudomonadati</taxon>
        <taxon>Bacteroidota</taxon>
        <taxon>Cytophagia</taxon>
        <taxon>Cytophagales</taxon>
        <taxon>Cytophagaceae</taxon>
        <taxon>Spirosoma</taxon>
    </lineage>
</organism>
<comment type="caution">
    <text evidence="1">The sequence shown here is derived from an EMBL/GenBank/DDBJ whole genome shotgun (WGS) entry which is preliminary data.</text>
</comment>
<evidence type="ECO:0000313" key="2">
    <source>
        <dbReference type="Proteomes" id="UP000436006"/>
    </source>
</evidence>
<dbReference type="EMBL" id="WPIN01000019">
    <property type="protein sequence ID" value="MVM34998.1"/>
    <property type="molecule type" value="Genomic_DNA"/>
</dbReference>
<gene>
    <name evidence="1" type="ORF">GO755_33530</name>
</gene>
<reference evidence="1 2" key="1">
    <citation type="submission" date="2019-12" db="EMBL/GenBank/DDBJ databases">
        <title>Spirosoma sp. HMF4905 genome sequencing and assembly.</title>
        <authorList>
            <person name="Kang H."/>
            <person name="Cha I."/>
            <person name="Kim H."/>
            <person name="Joh K."/>
        </authorList>
    </citation>
    <scope>NUCLEOTIDE SEQUENCE [LARGE SCALE GENOMIC DNA]</scope>
    <source>
        <strain evidence="1 2">HMF4905</strain>
    </source>
</reference>
<accession>A0A7K1SMJ0</accession>
<dbReference type="Proteomes" id="UP000436006">
    <property type="component" value="Unassembled WGS sequence"/>
</dbReference>
<dbReference type="AlphaFoldDB" id="A0A7K1SMJ0"/>
<keyword evidence="2" id="KW-1185">Reference proteome</keyword>
<protein>
    <submittedName>
        <fullName evidence="1">Uncharacterized protein</fullName>
    </submittedName>
</protein>
<dbReference type="RefSeq" id="WP_157589810.1">
    <property type="nucleotide sequence ID" value="NZ_WPIN01000019.1"/>
</dbReference>
<evidence type="ECO:0000313" key="1">
    <source>
        <dbReference type="EMBL" id="MVM34998.1"/>
    </source>
</evidence>